<evidence type="ECO:0000256" key="1">
    <source>
        <dbReference type="ARBA" id="ARBA00004418"/>
    </source>
</evidence>
<dbReference type="InterPro" id="IPR008168">
    <property type="entry name" value="Cyt_C_IC"/>
</dbReference>
<keyword evidence="4 9" id="KW-0479">Metal-binding</keyword>
<evidence type="ECO:0000256" key="8">
    <source>
        <dbReference type="PIRSR" id="PIRSR000005-1"/>
    </source>
</evidence>
<evidence type="ECO:0000259" key="11">
    <source>
        <dbReference type="PROSITE" id="PS51007"/>
    </source>
</evidence>
<dbReference type="InterPro" id="IPR009056">
    <property type="entry name" value="Cyt_c-like_dom"/>
</dbReference>
<evidence type="ECO:0000256" key="6">
    <source>
        <dbReference type="ARBA" id="ARBA00022982"/>
    </source>
</evidence>
<comment type="subcellular location">
    <subcellularLocation>
        <location evidence="1">Periplasm</location>
    </subcellularLocation>
</comment>
<dbReference type="InterPro" id="IPR036909">
    <property type="entry name" value="Cyt_c-like_dom_sf"/>
</dbReference>
<sequence>MCKIRSYYSDNGQLISSLMRKNMKMMGLLVSVFLGLSASAMAAGDVEAGKTKSASCGACHGADGNSMIDINPKLAGQHASYLVKQLKEFKLASQTGGEEGRNNAVMNGMAAVLSEQDMLDIAAYFESQTPSEGETPEDVIEAGSKLYRGGDLERGITACTACHGPRGNGTSLSGFPDISGQHTAYLKAQLEAFRSGQRANSHNGMMEDIAKRLTDQDIDILSKYISGLY</sequence>
<evidence type="ECO:0000256" key="3">
    <source>
        <dbReference type="ARBA" id="ARBA00022617"/>
    </source>
</evidence>
<evidence type="ECO:0000256" key="7">
    <source>
        <dbReference type="ARBA" id="ARBA00023004"/>
    </source>
</evidence>
<feature type="binding site" description="axial binding residue" evidence="9">
    <location>
        <position position="60"/>
    </location>
    <ligand>
        <name>heme c</name>
        <dbReference type="ChEBI" id="CHEBI:61717"/>
        <label>1</label>
    </ligand>
    <ligandPart>
        <name>Fe</name>
        <dbReference type="ChEBI" id="CHEBI:18248"/>
    </ligandPart>
</feature>
<comment type="PTM">
    <text evidence="8">Binds 2 heme c groups covalently per subunit.</text>
</comment>
<feature type="binding site" description="covalent" evidence="8">
    <location>
        <position position="159"/>
    </location>
    <ligand>
        <name>heme c</name>
        <dbReference type="ChEBI" id="CHEBI:61717"/>
        <label>2</label>
    </ligand>
</feature>
<name>A0AAV3UZ14_9ALTE</name>
<keyword evidence="3 8" id="KW-0349">Heme</keyword>
<gene>
    <name evidence="12" type="ORF">GCHA_1769</name>
</gene>
<evidence type="ECO:0000256" key="10">
    <source>
        <dbReference type="SAM" id="SignalP"/>
    </source>
</evidence>
<keyword evidence="7 9" id="KW-0408">Iron</keyword>
<organism evidence="12 13">
    <name type="scientific">Paraglaciecola chathamensis S18K6</name>
    <dbReference type="NCBI Taxonomy" id="1127672"/>
    <lineage>
        <taxon>Bacteria</taxon>
        <taxon>Pseudomonadati</taxon>
        <taxon>Pseudomonadota</taxon>
        <taxon>Gammaproteobacteria</taxon>
        <taxon>Alteromonadales</taxon>
        <taxon>Alteromonadaceae</taxon>
        <taxon>Paraglaciecola</taxon>
    </lineage>
</organism>
<reference evidence="12 13" key="1">
    <citation type="journal article" date="2017" name="Antonie Van Leeuwenhoek">
        <title>Rhizobium rhizosphaerae sp. nov., a novel species isolated from rice rhizosphere.</title>
        <authorList>
            <person name="Zhao J.J."/>
            <person name="Zhang J."/>
            <person name="Zhang R.J."/>
            <person name="Zhang C.W."/>
            <person name="Yin H.Q."/>
            <person name="Zhang X.X."/>
        </authorList>
    </citation>
    <scope>NUCLEOTIDE SEQUENCE [LARGE SCALE GENOMIC DNA]</scope>
    <source>
        <strain evidence="12 13">S18K6</strain>
    </source>
</reference>
<dbReference type="PRINTS" id="PR00605">
    <property type="entry name" value="CYTCHROMECIC"/>
</dbReference>
<feature type="binding site" description="axial binding residue" evidence="9">
    <location>
        <position position="163"/>
    </location>
    <ligand>
        <name>heme c</name>
        <dbReference type="ChEBI" id="CHEBI:61717"/>
        <label>2</label>
    </ligand>
    <ligandPart>
        <name>Fe</name>
        <dbReference type="ChEBI" id="CHEBI:18248"/>
    </ligandPart>
</feature>
<evidence type="ECO:0000256" key="2">
    <source>
        <dbReference type="ARBA" id="ARBA00022448"/>
    </source>
</evidence>
<keyword evidence="2" id="KW-0813">Transport</keyword>
<feature type="binding site" description="covalent" evidence="8">
    <location>
        <position position="56"/>
    </location>
    <ligand>
        <name>heme c</name>
        <dbReference type="ChEBI" id="CHEBI:61717"/>
        <label>1</label>
    </ligand>
</feature>
<dbReference type="PANTHER" id="PTHR33751">
    <property type="entry name" value="CBB3-TYPE CYTOCHROME C OXIDASE SUBUNIT FIXP"/>
    <property type="match status" value="1"/>
</dbReference>
<protein>
    <submittedName>
        <fullName evidence="12">Cytochrome c4</fullName>
    </submittedName>
</protein>
<dbReference type="InterPro" id="IPR024167">
    <property type="entry name" value="Cytochrome_c4-like"/>
</dbReference>
<comment type="caution">
    <text evidence="12">The sequence shown here is derived from an EMBL/GenBank/DDBJ whole genome shotgun (WGS) entry which is preliminary data.</text>
</comment>
<feature type="signal peptide" evidence="10">
    <location>
        <begin position="1"/>
        <end position="42"/>
    </location>
</feature>
<dbReference type="Gene3D" id="1.10.760.10">
    <property type="entry name" value="Cytochrome c-like domain"/>
    <property type="match status" value="2"/>
</dbReference>
<evidence type="ECO:0000256" key="4">
    <source>
        <dbReference type="ARBA" id="ARBA00022723"/>
    </source>
</evidence>
<dbReference type="GO" id="GO:0009055">
    <property type="term" value="F:electron transfer activity"/>
    <property type="evidence" value="ECO:0007669"/>
    <property type="project" value="InterPro"/>
</dbReference>
<evidence type="ECO:0000313" key="13">
    <source>
        <dbReference type="Proteomes" id="UP000006320"/>
    </source>
</evidence>
<feature type="binding site" description="covalent" evidence="8">
    <location>
        <position position="59"/>
    </location>
    <ligand>
        <name>heme c</name>
        <dbReference type="ChEBI" id="CHEBI:61717"/>
        <label>1</label>
    </ligand>
</feature>
<dbReference type="InterPro" id="IPR050597">
    <property type="entry name" value="Cytochrome_c_Oxidase_Subunit"/>
</dbReference>
<dbReference type="Proteomes" id="UP000006320">
    <property type="component" value="Unassembled WGS sequence"/>
</dbReference>
<proteinExistence type="predicted"/>
<evidence type="ECO:0000313" key="12">
    <source>
        <dbReference type="EMBL" id="GAC09720.1"/>
    </source>
</evidence>
<keyword evidence="10" id="KW-0732">Signal</keyword>
<feature type="binding site" description="axial binding residue" evidence="9">
    <location>
        <position position="206"/>
    </location>
    <ligand>
        <name>heme c</name>
        <dbReference type="ChEBI" id="CHEBI:61717"/>
        <label>2</label>
    </ligand>
    <ligandPart>
        <name>Fe</name>
        <dbReference type="ChEBI" id="CHEBI:18248"/>
    </ligandPart>
</feature>
<feature type="chain" id="PRO_5043708059" evidence="10">
    <location>
        <begin position="43"/>
        <end position="229"/>
    </location>
</feature>
<evidence type="ECO:0000256" key="9">
    <source>
        <dbReference type="PIRSR" id="PIRSR000005-2"/>
    </source>
</evidence>
<dbReference type="PANTHER" id="PTHR33751:SF9">
    <property type="entry name" value="CYTOCHROME C4"/>
    <property type="match status" value="1"/>
</dbReference>
<dbReference type="PROSITE" id="PS51007">
    <property type="entry name" value="CYTC"/>
    <property type="match status" value="2"/>
</dbReference>
<feature type="binding site" description="axial binding residue" evidence="9">
    <location>
        <position position="106"/>
    </location>
    <ligand>
        <name>heme c</name>
        <dbReference type="ChEBI" id="CHEBI:61717"/>
        <label>1</label>
    </ligand>
    <ligandPart>
        <name>Fe</name>
        <dbReference type="ChEBI" id="CHEBI:18248"/>
    </ligandPart>
</feature>
<evidence type="ECO:0000256" key="5">
    <source>
        <dbReference type="ARBA" id="ARBA00022764"/>
    </source>
</evidence>
<feature type="domain" description="Cytochrome c" evidence="11">
    <location>
        <begin position="44"/>
        <end position="129"/>
    </location>
</feature>
<dbReference type="GO" id="GO:0005506">
    <property type="term" value="F:iron ion binding"/>
    <property type="evidence" value="ECO:0007669"/>
    <property type="project" value="InterPro"/>
</dbReference>
<dbReference type="AlphaFoldDB" id="A0AAV3UZ14"/>
<keyword evidence="5" id="KW-0574">Periplasm</keyword>
<dbReference type="Pfam" id="PF00034">
    <property type="entry name" value="Cytochrom_C"/>
    <property type="match status" value="2"/>
</dbReference>
<feature type="binding site" description="covalent" evidence="8">
    <location>
        <position position="162"/>
    </location>
    <ligand>
        <name>heme c</name>
        <dbReference type="ChEBI" id="CHEBI:61717"/>
        <label>2</label>
    </ligand>
</feature>
<dbReference type="GO" id="GO:0042597">
    <property type="term" value="C:periplasmic space"/>
    <property type="evidence" value="ECO:0007669"/>
    <property type="project" value="UniProtKB-SubCell"/>
</dbReference>
<dbReference type="EMBL" id="BAEM01000027">
    <property type="protein sequence ID" value="GAC09720.1"/>
    <property type="molecule type" value="Genomic_DNA"/>
</dbReference>
<feature type="domain" description="Cytochrome c" evidence="11">
    <location>
        <begin position="138"/>
        <end position="229"/>
    </location>
</feature>
<accession>A0AAV3UZ14</accession>
<dbReference type="PIRSF" id="PIRSF000005">
    <property type="entry name" value="Cytochrome_c4"/>
    <property type="match status" value="1"/>
</dbReference>
<dbReference type="GO" id="GO:0020037">
    <property type="term" value="F:heme binding"/>
    <property type="evidence" value="ECO:0007669"/>
    <property type="project" value="InterPro"/>
</dbReference>
<keyword evidence="6" id="KW-0249">Electron transport</keyword>
<dbReference type="SUPFAM" id="SSF46626">
    <property type="entry name" value="Cytochrome c"/>
    <property type="match status" value="2"/>
</dbReference>